<dbReference type="NCBIfam" id="NF033683">
    <property type="entry name" value="di_4Fe-4S_YfhL"/>
    <property type="match status" value="1"/>
</dbReference>
<evidence type="ECO:0000313" key="2">
    <source>
        <dbReference type="EMBL" id="MDT0595431.1"/>
    </source>
</evidence>
<feature type="domain" description="4Fe-4S ferredoxin-type" evidence="1">
    <location>
        <begin position="1"/>
        <end position="29"/>
    </location>
</feature>
<gene>
    <name evidence="2" type="ORF">RM552_11290</name>
</gene>
<keyword evidence="3" id="KW-1185">Reference proteome</keyword>
<dbReference type="Proteomes" id="UP001253545">
    <property type="component" value="Unassembled WGS sequence"/>
</dbReference>
<dbReference type="InterPro" id="IPR047927">
    <property type="entry name" value="YfhL-like"/>
</dbReference>
<reference evidence="2 3" key="1">
    <citation type="submission" date="2023-09" db="EMBL/GenBank/DDBJ databases">
        <authorList>
            <person name="Rey-Velasco X."/>
        </authorList>
    </citation>
    <scope>NUCLEOTIDE SEQUENCE [LARGE SCALE GENOMIC DNA]</scope>
    <source>
        <strain evidence="2 3">P117</strain>
    </source>
</reference>
<dbReference type="PROSITE" id="PS51379">
    <property type="entry name" value="4FE4S_FER_2"/>
    <property type="match status" value="1"/>
</dbReference>
<dbReference type="Pfam" id="PF13237">
    <property type="entry name" value="Fer4_10"/>
    <property type="match status" value="1"/>
</dbReference>
<evidence type="ECO:0000313" key="3">
    <source>
        <dbReference type="Proteomes" id="UP001253545"/>
    </source>
</evidence>
<protein>
    <submittedName>
        <fullName evidence="2">YfhL family 4Fe-4S dicluster ferredoxin</fullName>
    </submittedName>
</protein>
<dbReference type="RefSeq" id="WP_311368947.1">
    <property type="nucleotide sequence ID" value="NZ_JAVRHX010000003.1"/>
</dbReference>
<dbReference type="SUPFAM" id="SSF54862">
    <property type="entry name" value="4Fe-4S ferredoxins"/>
    <property type="match status" value="1"/>
</dbReference>
<dbReference type="Gene3D" id="3.30.70.20">
    <property type="match status" value="1"/>
</dbReference>
<accession>A0ABU2ZSN5</accession>
<sequence length="77" mass="8461">MALLITDECINCDLCPVECPNEAITMGVEIFEINPAACTECVGHYDEPSCVQICPVECIVSDPNQKESHIMITKTED</sequence>
<dbReference type="InterPro" id="IPR017896">
    <property type="entry name" value="4Fe4S_Fe-S-bd"/>
</dbReference>
<evidence type="ECO:0000259" key="1">
    <source>
        <dbReference type="PROSITE" id="PS51379"/>
    </source>
</evidence>
<organism evidence="2 3">
    <name type="scientific">Glaciecola petra</name>
    <dbReference type="NCBI Taxonomy" id="3075602"/>
    <lineage>
        <taxon>Bacteria</taxon>
        <taxon>Pseudomonadati</taxon>
        <taxon>Pseudomonadota</taxon>
        <taxon>Gammaproteobacteria</taxon>
        <taxon>Alteromonadales</taxon>
        <taxon>Alteromonadaceae</taxon>
        <taxon>Glaciecola</taxon>
    </lineage>
</organism>
<dbReference type="EMBL" id="JAVRHX010000003">
    <property type="protein sequence ID" value="MDT0595431.1"/>
    <property type="molecule type" value="Genomic_DNA"/>
</dbReference>
<proteinExistence type="predicted"/>
<name>A0ABU2ZSN5_9ALTE</name>
<comment type="caution">
    <text evidence="2">The sequence shown here is derived from an EMBL/GenBank/DDBJ whole genome shotgun (WGS) entry which is preliminary data.</text>
</comment>